<organism evidence="2 3">
    <name type="scientific">Heligmosomoides polygyrus</name>
    <name type="common">Parasitic roundworm</name>
    <dbReference type="NCBI Taxonomy" id="6339"/>
    <lineage>
        <taxon>Eukaryota</taxon>
        <taxon>Metazoa</taxon>
        <taxon>Ecdysozoa</taxon>
        <taxon>Nematoda</taxon>
        <taxon>Chromadorea</taxon>
        <taxon>Rhabditida</taxon>
        <taxon>Rhabditina</taxon>
        <taxon>Rhabditomorpha</taxon>
        <taxon>Strongyloidea</taxon>
        <taxon>Heligmosomidae</taxon>
        <taxon>Heligmosomoides</taxon>
    </lineage>
</organism>
<gene>
    <name evidence="1" type="ORF">HPBE_LOCUS20440</name>
</gene>
<proteinExistence type="predicted"/>
<reference evidence="1 2" key="1">
    <citation type="submission" date="2018-11" db="EMBL/GenBank/DDBJ databases">
        <authorList>
            <consortium name="Pathogen Informatics"/>
        </authorList>
    </citation>
    <scope>NUCLEOTIDE SEQUENCE [LARGE SCALE GENOMIC DNA]</scope>
</reference>
<dbReference type="EMBL" id="UZAH01032153">
    <property type="protein sequence ID" value="VDP19971.1"/>
    <property type="molecule type" value="Genomic_DNA"/>
</dbReference>
<dbReference type="Proteomes" id="UP000050761">
    <property type="component" value="Unassembled WGS sequence"/>
</dbReference>
<reference evidence="3" key="2">
    <citation type="submission" date="2019-09" db="UniProtKB">
        <authorList>
            <consortium name="WormBaseParasite"/>
        </authorList>
    </citation>
    <scope>IDENTIFICATION</scope>
</reference>
<accession>A0A183GDU2</accession>
<accession>A0A3P8BCU8</accession>
<sequence>MRPLPILGVIGVALGLVALTPKVILVKKINEFVTGFFTDDQLSRIVDISALGIHLNKPTEEIMSDLYDYLMDALSTEQLKAVTDSYKAMATDLGVQGADDVVDRIKKVVAYALSPAVDEVRVTGETPDLAYAAMSRQINPDLVNGAISLVRDTLTPTEWSSVKQRFGSMLRIVYVDSFLRRLF</sequence>
<evidence type="ECO:0000313" key="1">
    <source>
        <dbReference type="EMBL" id="VDP19971.1"/>
    </source>
</evidence>
<name>A0A183GDU2_HELPZ</name>
<dbReference type="AlphaFoldDB" id="A0A183GDU2"/>
<protein>
    <submittedName>
        <fullName evidence="3">DUF1400 domain-containing protein</fullName>
    </submittedName>
</protein>
<keyword evidence="2" id="KW-1185">Reference proteome</keyword>
<dbReference type="WBParaSite" id="HPBE_0002044101-mRNA-1">
    <property type="protein sequence ID" value="HPBE_0002044101-mRNA-1"/>
    <property type="gene ID" value="HPBE_0002044101"/>
</dbReference>
<dbReference type="OrthoDB" id="5821182at2759"/>
<evidence type="ECO:0000313" key="2">
    <source>
        <dbReference type="Proteomes" id="UP000050761"/>
    </source>
</evidence>
<evidence type="ECO:0000313" key="3">
    <source>
        <dbReference type="WBParaSite" id="HPBE_0002044101-mRNA-1"/>
    </source>
</evidence>